<gene>
    <name evidence="2" type="ORF">FVEG_14963</name>
</gene>
<organism evidence="2 3">
    <name type="scientific">Gibberella moniliformis (strain M3125 / FGSC 7600)</name>
    <name type="common">Maize ear and stalk rot fungus</name>
    <name type="synonym">Fusarium verticillioides</name>
    <dbReference type="NCBI Taxonomy" id="334819"/>
    <lineage>
        <taxon>Eukaryota</taxon>
        <taxon>Fungi</taxon>
        <taxon>Dikarya</taxon>
        <taxon>Ascomycota</taxon>
        <taxon>Pezizomycotina</taxon>
        <taxon>Sordariomycetes</taxon>
        <taxon>Hypocreomycetidae</taxon>
        <taxon>Hypocreales</taxon>
        <taxon>Nectriaceae</taxon>
        <taxon>Fusarium</taxon>
        <taxon>Fusarium fujikuroi species complex</taxon>
    </lineage>
</organism>
<evidence type="ECO:0000256" key="1">
    <source>
        <dbReference type="SAM" id="Phobius"/>
    </source>
</evidence>
<dbReference type="RefSeq" id="XP_018745099.1">
    <property type="nucleotide sequence ID" value="XM_018904013.1"/>
</dbReference>
<feature type="transmembrane region" description="Helical" evidence="1">
    <location>
        <begin position="45"/>
        <end position="65"/>
    </location>
</feature>
<evidence type="ECO:0000313" key="2">
    <source>
        <dbReference type="EMBL" id="EWG38908.1"/>
    </source>
</evidence>
<name>W7LHQ4_GIBM7</name>
<keyword evidence="3" id="KW-1185">Reference proteome</keyword>
<proteinExistence type="predicted"/>
<evidence type="ECO:0000313" key="3">
    <source>
        <dbReference type="Proteomes" id="UP000009096"/>
    </source>
</evidence>
<accession>W7LHQ4</accession>
<dbReference type="KEGG" id="fvr:FVEG_14963"/>
<dbReference type="VEuPathDB" id="FungiDB:FVEG_14963"/>
<reference evidence="2 3" key="1">
    <citation type="journal article" date="2010" name="Nature">
        <title>Comparative genomics reveals mobile pathogenicity chromosomes in Fusarium.</title>
        <authorList>
            <person name="Ma L.J."/>
            <person name="van der Does H.C."/>
            <person name="Borkovich K.A."/>
            <person name="Coleman J.J."/>
            <person name="Daboussi M.J."/>
            <person name="Di Pietro A."/>
            <person name="Dufresne M."/>
            <person name="Freitag M."/>
            <person name="Grabherr M."/>
            <person name="Henrissat B."/>
            <person name="Houterman P.M."/>
            <person name="Kang S."/>
            <person name="Shim W.B."/>
            <person name="Woloshuk C."/>
            <person name="Xie X."/>
            <person name="Xu J.R."/>
            <person name="Antoniw J."/>
            <person name="Baker S.E."/>
            <person name="Bluhm B.H."/>
            <person name="Breakspear A."/>
            <person name="Brown D.W."/>
            <person name="Butchko R.A."/>
            <person name="Chapman S."/>
            <person name="Coulson R."/>
            <person name="Coutinho P.M."/>
            <person name="Danchin E.G."/>
            <person name="Diener A."/>
            <person name="Gale L.R."/>
            <person name="Gardiner D.M."/>
            <person name="Goff S."/>
            <person name="Hammond-Kosack K.E."/>
            <person name="Hilburn K."/>
            <person name="Hua-Van A."/>
            <person name="Jonkers W."/>
            <person name="Kazan K."/>
            <person name="Kodira C.D."/>
            <person name="Koehrsen M."/>
            <person name="Kumar L."/>
            <person name="Lee Y.H."/>
            <person name="Li L."/>
            <person name="Manners J.M."/>
            <person name="Miranda-Saavedra D."/>
            <person name="Mukherjee M."/>
            <person name="Park G."/>
            <person name="Park J."/>
            <person name="Park S.Y."/>
            <person name="Proctor R.H."/>
            <person name="Regev A."/>
            <person name="Ruiz-Roldan M.C."/>
            <person name="Sain D."/>
            <person name="Sakthikumar S."/>
            <person name="Sykes S."/>
            <person name="Schwartz D.C."/>
            <person name="Turgeon B.G."/>
            <person name="Wapinski I."/>
            <person name="Yoder O."/>
            <person name="Young S."/>
            <person name="Zeng Q."/>
            <person name="Zhou S."/>
            <person name="Galagan J."/>
            <person name="Cuomo C.A."/>
            <person name="Kistler H.C."/>
            <person name="Rep M."/>
        </authorList>
    </citation>
    <scope>NUCLEOTIDE SEQUENCE [LARGE SCALE GENOMIC DNA]</scope>
    <source>
        <strain evidence="3">M3125 / FGSC 7600</strain>
    </source>
</reference>
<keyword evidence="1" id="KW-1133">Transmembrane helix</keyword>
<sequence>MSFHPRPDSVCMQRHHCGGMTYRLGEFTYSPTSITASIPWNSQTFVVVLFIIFTSLWSLLTHFPMQSLGIFHPLFCSLIPSQISRLLLLVALSNIPALLDALALASAGGSVLETLAMLVLALGEASGLVSAVDTVRLELTSGLPTPWAMLWSAASKGPLSEEPSPLRGIVMSGGVEVLEVSLRLGCG</sequence>
<keyword evidence="1" id="KW-0812">Transmembrane</keyword>
<dbReference type="AlphaFoldDB" id="W7LHQ4"/>
<dbReference type="EMBL" id="CM000583">
    <property type="protein sequence ID" value="EWG38908.1"/>
    <property type="molecule type" value="Genomic_DNA"/>
</dbReference>
<dbReference type="EMBL" id="DS022243">
    <property type="protein sequence ID" value="EWG38908.1"/>
    <property type="molecule type" value="Genomic_DNA"/>
</dbReference>
<keyword evidence="1" id="KW-0472">Membrane</keyword>
<dbReference type="Proteomes" id="UP000009096">
    <property type="component" value="Chromosome 6"/>
</dbReference>
<protein>
    <submittedName>
        <fullName evidence="2">Uncharacterized protein</fullName>
    </submittedName>
</protein>
<dbReference type="GeneID" id="30071839"/>